<keyword evidence="1" id="KW-0812">Transmembrane</keyword>
<accession>A0A6G3T547</accession>
<reference evidence="2 3" key="1">
    <citation type="submission" date="2020-01" db="EMBL/GenBank/DDBJ databases">
        <title>Insect and environment-associated Actinomycetes.</title>
        <authorList>
            <person name="Currrie C."/>
            <person name="Chevrette M."/>
            <person name="Carlson C."/>
            <person name="Stubbendieck R."/>
            <person name="Wendt-Pienkowski E."/>
        </authorList>
    </citation>
    <scope>NUCLEOTIDE SEQUENCE [LARGE SCALE GENOMIC DNA]</scope>
    <source>
        <strain evidence="2 3">SID7739</strain>
    </source>
</reference>
<sequence length="137" mass="14275">MTYPEHPGTPADAARTHPGADTGRSNGLAVAALVLAILAVLLFWTVVGGVVLGILALIFGIIGARRARGGRAPHRKMSIVAAVLGTLGLIASVVIIAIGASILNSDEFKDFDDCVQHADTQSERDACANDFEEDINN</sequence>
<dbReference type="RefSeq" id="WP_109031255.1">
    <property type="nucleotide sequence ID" value="NZ_BEWD01000004.1"/>
</dbReference>
<dbReference type="GeneID" id="96653120"/>
<feature type="transmembrane region" description="Helical" evidence="1">
    <location>
        <begin position="79"/>
        <end position="103"/>
    </location>
</feature>
<gene>
    <name evidence="2" type="ORF">G3I66_01325</name>
</gene>
<proteinExistence type="predicted"/>
<evidence type="ECO:0000256" key="1">
    <source>
        <dbReference type="SAM" id="Phobius"/>
    </source>
</evidence>
<feature type="transmembrane region" description="Helical" evidence="1">
    <location>
        <begin position="28"/>
        <end position="59"/>
    </location>
</feature>
<comment type="caution">
    <text evidence="2">The sequence shown here is derived from an EMBL/GenBank/DDBJ whole genome shotgun (WGS) entry which is preliminary data.</text>
</comment>
<dbReference type="AlphaFoldDB" id="A0A6G3T547"/>
<evidence type="ECO:0000313" key="3">
    <source>
        <dbReference type="Proteomes" id="UP000475666"/>
    </source>
</evidence>
<organism evidence="2 3">
    <name type="scientific">Streptomyces rubrogriseus</name>
    <dbReference type="NCBI Taxonomy" id="194673"/>
    <lineage>
        <taxon>Bacteria</taxon>
        <taxon>Bacillati</taxon>
        <taxon>Actinomycetota</taxon>
        <taxon>Actinomycetes</taxon>
        <taxon>Kitasatosporales</taxon>
        <taxon>Streptomycetaceae</taxon>
        <taxon>Streptomyces</taxon>
        <taxon>Streptomyces violaceoruber group</taxon>
    </lineage>
</organism>
<keyword evidence="1" id="KW-1133">Transmembrane helix</keyword>
<name>A0A6G3T547_9ACTN</name>
<dbReference type="EMBL" id="JAAGMQ010000043">
    <property type="protein sequence ID" value="NEC31849.1"/>
    <property type="molecule type" value="Genomic_DNA"/>
</dbReference>
<evidence type="ECO:0000313" key="2">
    <source>
        <dbReference type="EMBL" id="NEC31849.1"/>
    </source>
</evidence>
<keyword evidence="1" id="KW-0472">Membrane</keyword>
<dbReference type="Proteomes" id="UP000475666">
    <property type="component" value="Unassembled WGS sequence"/>
</dbReference>
<protein>
    <submittedName>
        <fullName evidence="2">DUF4190 domain-containing protein</fullName>
    </submittedName>
</protein>